<dbReference type="CDD" id="cd00093">
    <property type="entry name" value="HTH_XRE"/>
    <property type="match status" value="1"/>
</dbReference>
<dbReference type="SUPFAM" id="SSF47413">
    <property type="entry name" value="lambda repressor-like DNA-binding domains"/>
    <property type="match status" value="1"/>
</dbReference>
<keyword evidence="2" id="KW-0238">DNA-binding</keyword>
<comment type="caution">
    <text evidence="5">The sequence shown here is derived from an EMBL/GenBank/DDBJ whole genome shotgun (WGS) entry which is preliminary data.</text>
</comment>
<dbReference type="Proteomes" id="UP001597285">
    <property type="component" value="Unassembled WGS sequence"/>
</dbReference>
<dbReference type="PANTHER" id="PTHR40661:SF3">
    <property type="entry name" value="FELS-1 PROPHAGE TRANSCRIPTIONAL REGULATOR"/>
    <property type="match status" value="1"/>
</dbReference>
<dbReference type="SMART" id="SM00530">
    <property type="entry name" value="HTH_XRE"/>
    <property type="match status" value="1"/>
</dbReference>
<evidence type="ECO:0000256" key="1">
    <source>
        <dbReference type="ARBA" id="ARBA00023015"/>
    </source>
</evidence>
<keyword evidence="6" id="KW-1185">Reference proteome</keyword>
<sequence>MAEDIKSIFSKNLNRLMELKNETATEVSEKTGIAYSTVNDWKNGKKMARGGNLQKLSDHFGVNISDLTSADDIHQKTISKSSYKELKGAVAAGYPLEMFETPEMISVPYEINQQYPEAYLLELKGDSMNKILMEGAYVLIDPCTNLENGEIGVVRVNHTEATLKRFYKMGETIMLQPESTNSEHHNQIYDCTKGECDSISIIGKLVWAMTPIGMKF</sequence>
<proteinExistence type="predicted"/>
<keyword evidence="3" id="KW-0804">Transcription</keyword>
<protein>
    <submittedName>
        <fullName evidence="5">LexA family protein</fullName>
    </submittedName>
</protein>
<dbReference type="PANTHER" id="PTHR40661">
    <property type="match status" value="1"/>
</dbReference>
<accession>A0ABW4NMK3</accession>
<organism evidence="5 6">
    <name type="scientific">Carnobacterium antarcticum</name>
    <dbReference type="NCBI Taxonomy" id="2126436"/>
    <lineage>
        <taxon>Bacteria</taxon>
        <taxon>Bacillati</taxon>
        <taxon>Bacillota</taxon>
        <taxon>Bacilli</taxon>
        <taxon>Lactobacillales</taxon>
        <taxon>Carnobacteriaceae</taxon>
        <taxon>Carnobacterium</taxon>
    </lineage>
</organism>
<name>A0ABW4NMK3_9LACT</name>
<dbReference type="RefSeq" id="WP_058918402.1">
    <property type="nucleotide sequence ID" value="NZ_JBHSQC010000025.1"/>
</dbReference>
<dbReference type="InterPro" id="IPR001387">
    <property type="entry name" value="Cro/C1-type_HTH"/>
</dbReference>
<dbReference type="InterPro" id="IPR015927">
    <property type="entry name" value="Peptidase_S24_S26A/B/C"/>
</dbReference>
<dbReference type="PROSITE" id="PS50943">
    <property type="entry name" value="HTH_CROC1"/>
    <property type="match status" value="1"/>
</dbReference>
<dbReference type="Pfam" id="PF00717">
    <property type="entry name" value="Peptidase_S24"/>
    <property type="match status" value="1"/>
</dbReference>
<dbReference type="Gene3D" id="2.10.109.10">
    <property type="entry name" value="Umud Fragment, subunit A"/>
    <property type="match status" value="1"/>
</dbReference>
<dbReference type="Gene3D" id="1.10.260.40">
    <property type="entry name" value="lambda repressor-like DNA-binding domains"/>
    <property type="match status" value="1"/>
</dbReference>
<evidence type="ECO:0000313" key="5">
    <source>
        <dbReference type="EMBL" id="MFD1799404.1"/>
    </source>
</evidence>
<dbReference type="CDD" id="cd06529">
    <property type="entry name" value="S24_LexA-like"/>
    <property type="match status" value="1"/>
</dbReference>
<reference evidence="6" key="1">
    <citation type="journal article" date="2019" name="Int. J. Syst. Evol. Microbiol.">
        <title>The Global Catalogue of Microorganisms (GCM) 10K type strain sequencing project: providing services to taxonomists for standard genome sequencing and annotation.</title>
        <authorList>
            <consortium name="The Broad Institute Genomics Platform"/>
            <consortium name="The Broad Institute Genome Sequencing Center for Infectious Disease"/>
            <person name="Wu L."/>
            <person name="Ma J."/>
        </authorList>
    </citation>
    <scope>NUCLEOTIDE SEQUENCE [LARGE SCALE GENOMIC DNA]</scope>
    <source>
        <strain evidence="6">KCTC 42143</strain>
    </source>
</reference>
<dbReference type="EMBL" id="JBHUFF010000013">
    <property type="protein sequence ID" value="MFD1799404.1"/>
    <property type="molecule type" value="Genomic_DNA"/>
</dbReference>
<evidence type="ECO:0000256" key="2">
    <source>
        <dbReference type="ARBA" id="ARBA00023125"/>
    </source>
</evidence>
<evidence type="ECO:0000259" key="4">
    <source>
        <dbReference type="PROSITE" id="PS50943"/>
    </source>
</evidence>
<gene>
    <name evidence="5" type="ORF">ACFSBK_06010</name>
</gene>
<evidence type="ECO:0000256" key="3">
    <source>
        <dbReference type="ARBA" id="ARBA00023163"/>
    </source>
</evidence>
<dbReference type="InterPro" id="IPR039418">
    <property type="entry name" value="LexA-like"/>
</dbReference>
<dbReference type="InterPro" id="IPR036286">
    <property type="entry name" value="LexA/Signal_pep-like_sf"/>
</dbReference>
<dbReference type="Pfam" id="PF13443">
    <property type="entry name" value="HTH_26"/>
    <property type="match status" value="1"/>
</dbReference>
<evidence type="ECO:0000313" key="6">
    <source>
        <dbReference type="Proteomes" id="UP001597285"/>
    </source>
</evidence>
<keyword evidence="1" id="KW-0805">Transcription regulation</keyword>
<dbReference type="SUPFAM" id="SSF51306">
    <property type="entry name" value="LexA/Signal peptidase"/>
    <property type="match status" value="1"/>
</dbReference>
<feature type="domain" description="HTH cro/C1-type" evidence="4">
    <location>
        <begin position="13"/>
        <end position="67"/>
    </location>
</feature>
<dbReference type="InterPro" id="IPR010982">
    <property type="entry name" value="Lambda_DNA-bd_dom_sf"/>
</dbReference>